<protein>
    <recommendedName>
        <fullName evidence="3">histidine kinase</fullName>
        <ecNumber evidence="3">2.7.13.3</ecNumber>
    </recommendedName>
</protein>
<name>A0A9J6P4T8_9CLOT</name>
<keyword evidence="6" id="KW-0808">Transferase</keyword>
<dbReference type="PANTHER" id="PTHR45528">
    <property type="entry name" value="SENSOR HISTIDINE KINASE CPXA"/>
    <property type="match status" value="1"/>
</dbReference>
<evidence type="ECO:0000256" key="13">
    <source>
        <dbReference type="ARBA" id="ARBA00023136"/>
    </source>
</evidence>
<dbReference type="Pfam" id="PF00512">
    <property type="entry name" value="HisKA"/>
    <property type="match status" value="1"/>
</dbReference>
<evidence type="ECO:0000256" key="1">
    <source>
        <dbReference type="ARBA" id="ARBA00000085"/>
    </source>
</evidence>
<dbReference type="GO" id="GO:0000155">
    <property type="term" value="F:phosphorelay sensor kinase activity"/>
    <property type="evidence" value="ECO:0007669"/>
    <property type="project" value="InterPro"/>
</dbReference>
<organism evidence="17 18">
    <name type="scientific">Oceanirhabdus seepicola</name>
    <dbReference type="NCBI Taxonomy" id="2828781"/>
    <lineage>
        <taxon>Bacteria</taxon>
        <taxon>Bacillati</taxon>
        <taxon>Bacillota</taxon>
        <taxon>Clostridia</taxon>
        <taxon>Eubacteriales</taxon>
        <taxon>Clostridiaceae</taxon>
        <taxon>Oceanirhabdus</taxon>
    </lineage>
</organism>
<evidence type="ECO:0000313" key="18">
    <source>
        <dbReference type="Proteomes" id="UP001056429"/>
    </source>
</evidence>
<evidence type="ECO:0000256" key="3">
    <source>
        <dbReference type="ARBA" id="ARBA00012438"/>
    </source>
</evidence>
<accession>A0A9J6P4T8</accession>
<reference evidence="17" key="2">
    <citation type="submission" date="2021-04" db="EMBL/GenBank/DDBJ databases">
        <authorList>
            <person name="Dong X."/>
        </authorList>
    </citation>
    <scope>NUCLEOTIDE SEQUENCE</scope>
    <source>
        <strain evidence="17">ZWT</strain>
    </source>
</reference>
<dbReference type="Pfam" id="PF02518">
    <property type="entry name" value="HATPase_c"/>
    <property type="match status" value="1"/>
</dbReference>
<sequence>MRLLKRHSLNKQFSYTFFLIILCSLLTLVIEIIVFSAYVIQDTKILPANHFEKIVPKIENTVSENKEKVVDVSFEEVMNNIAPREGIKYIVLNNKGKYLYGNTGIDIFPNGEVLEKEWIKRLNTKDVISNVVTKYIPIIDDNNNLIGEFVLQYKLKVTYKDKGIKDILWGILLSPFIIVVVFTIIFGRRLSKNIKEPLGILTEATEKIKNNNLDFHINYPYKNELGDAVASFEGMRVELHKTLNKQWKLEDEKNLMISAISHDLRTPLTIIKGHSEMLNDGAYKNEDRLLKYLRSIENSSDWAVGLLNDMNTLIKIENVDFKLKKEKVDIYRFIEEKVKEYEPLIQEKNIEIKVEYRVEGDIEKKVQSETDAKSQRDAGVDKPKVKKEVSMDKLRVSQVIDNIITNSIRYTPDGGRIIVSINMYHNRLKIVIKDNGNGFTNEDLKMATGKFYRGDKSRGSGAGHSGLGLYISRKLINLHGGELRIYNNENSGAVVAFTL</sequence>
<evidence type="ECO:0000256" key="7">
    <source>
        <dbReference type="ARBA" id="ARBA00022692"/>
    </source>
</evidence>
<evidence type="ECO:0000256" key="4">
    <source>
        <dbReference type="ARBA" id="ARBA00022475"/>
    </source>
</evidence>
<dbReference type="Gene3D" id="6.10.340.10">
    <property type="match status" value="1"/>
</dbReference>
<evidence type="ECO:0000259" key="16">
    <source>
        <dbReference type="PROSITE" id="PS50885"/>
    </source>
</evidence>
<keyword evidence="5" id="KW-0597">Phosphoprotein</keyword>
<dbReference type="SMART" id="SM00388">
    <property type="entry name" value="HisKA"/>
    <property type="match status" value="1"/>
</dbReference>
<keyword evidence="10" id="KW-0067">ATP-binding</keyword>
<dbReference type="InterPro" id="IPR005467">
    <property type="entry name" value="His_kinase_dom"/>
</dbReference>
<dbReference type="GO" id="GO:0005524">
    <property type="term" value="F:ATP binding"/>
    <property type="evidence" value="ECO:0007669"/>
    <property type="project" value="UniProtKB-KW"/>
</dbReference>
<dbReference type="InterPro" id="IPR004358">
    <property type="entry name" value="Sig_transdc_His_kin-like_C"/>
</dbReference>
<evidence type="ECO:0000313" key="17">
    <source>
        <dbReference type="EMBL" id="MCM1991587.1"/>
    </source>
</evidence>
<dbReference type="InterPro" id="IPR003661">
    <property type="entry name" value="HisK_dim/P_dom"/>
</dbReference>
<dbReference type="CDD" id="cd00082">
    <property type="entry name" value="HisKA"/>
    <property type="match status" value="1"/>
</dbReference>
<dbReference type="SUPFAM" id="SSF55874">
    <property type="entry name" value="ATPase domain of HSP90 chaperone/DNA topoisomerase II/histidine kinase"/>
    <property type="match status" value="1"/>
</dbReference>
<dbReference type="EMBL" id="JAGSOJ010000004">
    <property type="protein sequence ID" value="MCM1991587.1"/>
    <property type="molecule type" value="Genomic_DNA"/>
</dbReference>
<dbReference type="GO" id="GO:0005886">
    <property type="term" value="C:plasma membrane"/>
    <property type="evidence" value="ECO:0007669"/>
    <property type="project" value="UniProtKB-SubCell"/>
</dbReference>
<dbReference type="PROSITE" id="PS50109">
    <property type="entry name" value="HIS_KIN"/>
    <property type="match status" value="1"/>
</dbReference>
<evidence type="ECO:0000256" key="12">
    <source>
        <dbReference type="ARBA" id="ARBA00023012"/>
    </source>
</evidence>
<evidence type="ECO:0000259" key="15">
    <source>
        <dbReference type="PROSITE" id="PS50109"/>
    </source>
</evidence>
<feature type="transmembrane region" description="Helical" evidence="14">
    <location>
        <begin position="12"/>
        <end position="40"/>
    </location>
</feature>
<dbReference type="SMART" id="SM00304">
    <property type="entry name" value="HAMP"/>
    <property type="match status" value="1"/>
</dbReference>
<dbReference type="CDD" id="cd06225">
    <property type="entry name" value="HAMP"/>
    <property type="match status" value="1"/>
</dbReference>
<dbReference type="PANTHER" id="PTHR45528:SF1">
    <property type="entry name" value="SENSOR HISTIDINE KINASE CPXA"/>
    <property type="match status" value="1"/>
</dbReference>
<dbReference type="InterPro" id="IPR050398">
    <property type="entry name" value="HssS/ArlS-like"/>
</dbReference>
<feature type="domain" description="Histidine kinase" evidence="15">
    <location>
        <begin position="259"/>
        <end position="499"/>
    </location>
</feature>
<dbReference type="InterPro" id="IPR003594">
    <property type="entry name" value="HATPase_dom"/>
</dbReference>
<keyword evidence="9 17" id="KW-0418">Kinase</keyword>
<dbReference type="SMART" id="SM00387">
    <property type="entry name" value="HATPase_c"/>
    <property type="match status" value="1"/>
</dbReference>
<dbReference type="SUPFAM" id="SSF158472">
    <property type="entry name" value="HAMP domain-like"/>
    <property type="match status" value="1"/>
</dbReference>
<evidence type="ECO:0000256" key="5">
    <source>
        <dbReference type="ARBA" id="ARBA00022553"/>
    </source>
</evidence>
<keyword evidence="7 14" id="KW-0812">Transmembrane</keyword>
<dbReference type="InterPro" id="IPR036097">
    <property type="entry name" value="HisK_dim/P_sf"/>
</dbReference>
<dbReference type="SUPFAM" id="SSF47384">
    <property type="entry name" value="Homodimeric domain of signal transducing histidine kinase"/>
    <property type="match status" value="1"/>
</dbReference>
<feature type="domain" description="HAMP" evidence="16">
    <location>
        <begin position="192"/>
        <end position="244"/>
    </location>
</feature>
<evidence type="ECO:0000256" key="11">
    <source>
        <dbReference type="ARBA" id="ARBA00022989"/>
    </source>
</evidence>
<feature type="transmembrane region" description="Helical" evidence="14">
    <location>
        <begin position="167"/>
        <end position="186"/>
    </location>
</feature>
<dbReference type="PROSITE" id="PS50885">
    <property type="entry name" value="HAMP"/>
    <property type="match status" value="1"/>
</dbReference>
<keyword evidence="13 14" id="KW-0472">Membrane</keyword>
<evidence type="ECO:0000256" key="6">
    <source>
        <dbReference type="ARBA" id="ARBA00022679"/>
    </source>
</evidence>
<comment type="subcellular location">
    <subcellularLocation>
        <location evidence="2">Cell membrane</location>
        <topology evidence="2">Multi-pass membrane protein</topology>
    </subcellularLocation>
</comment>
<dbReference type="RefSeq" id="WP_250860731.1">
    <property type="nucleotide sequence ID" value="NZ_JAGSOJ010000004.1"/>
</dbReference>
<dbReference type="PRINTS" id="PR00344">
    <property type="entry name" value="BCTRLSENSOR"/>
</dbReference>
<dbReference type="Pfam" id="PF00672">
    <property type="entry name" value="HAMP"/>
    <property type="match status" value="1"/>
</dbReference>
<keyword evidence="12" id="KW-0902">Two-component regulatory system</keyword>
<keyword evidence="11 14" id="KW-1133">Transmembrane helix</keyword>
<dbReference type="Proteomes" id="UP001056429">
    <property type="component" value="Unassembled WGS sequence"/>
</dbReference>
<dbReference type="EC" id="2.7.13.3" evidence="3"/>
<proteinExistence type="predicted"/>
<dbReference type="Gene3D" id="1.10.287.130">
    <property type="match status" value="1"/>
</dbReference>
<evidence type="ECO:0000256" key="9">
    <source>
        <dbReference type="ARBA" id="ARBA00022777"/>
    </source>
</evidence>
<keyword evidence="18" id="KW-1185">Reference proteome</keyword>
<dbReference type="Gene3D" id="3.30.565.10">
    <property type="entry name" value="Histidine kinase-like ATPase, C-terminal domain"/>
    <property type="match status" value="1"/>
</dbReference>
<dbReference type="InterPro" id="IPR003660">
    <property type="entry name" value="HAMP_dom"/>
</dbReference>
<evidence type="ECO:0000256" key="10">
    <source>
        <dbReference type="ARBA" id="ARBA00022840"/>
    </source>
</evidence>
<evidence type="ECO:0000256" key="2">
    <source>
        <dbReference type="ARBA" id="ARBA00004651"/>
    </source>
</evidence>
<comment type="caution">
    <text evidence="17">The sequence shown here is derived from an EMBL/GenBank/DDBJ whole genome shotgun (WGS) entry which is preliminary data.</text>
</comment>
<comment type="catalytic activity">
    <reaction evidence="1">
        <text>ATP + protein L-histidine = ADP + protein N-phospho-L-histidine.</text>
        <dbReference type="EC" id="2.7.13.3"/>
    </reaction>
</comment>
<reference evidence="17" key="1">
    <citation type="journal article" date="2021" name="mSystems">
        <title>Bacteria and Archaea Synergistically Convert Glycine Betaine to Biogenic Methane in the Formosa Cold Seep of the South China Sea.</title>
        <authorList>
            <person name="Li L."/>
            <person name="Zhang W."/>
            <person name="Zhang S."/>
            <person name="Song L."/>
            <person name="Sun Q."/>
            <person name="Zhang H."/>
            <person name="Xiang H."/>
            <person name="Dong X."/>
        </authorList>
    </citation>
    <scope>NUCLEOTIDE SEQUENCE</scope>
    <source>
        <strain evidence="17">ZWT</strain>
    </source>
</reference>
<evidence type="ECO:0000256" key="14">
    <source>
        <dbReference type="SAM" id="Phobius"/>
    </source>
</evidence>
<dbReference type="AlphaFoldDB" id="A0A9J6P4T8"/>
<dbReference type="InterPro" id="IPR036890">
    <property type="entry name" value="HATPase_C_sf"/>
</dbReference>
<keyword evidence="4" id="KW-1003">Cell membrane</keyword>
<evidence type="ECO:0000256" key="8">
    <source>
        <dbReference type="ARBA" id="ARBA00022741"/>
    </source>
</evidence>
<keyword evidence="8" id="KW-0547">Nucleotide-binding</keyword>
<gene>
    <name evidence="17" type="ORF">KDK92_17770</name>
</gene>